<reference evidence="2" key="2">
    <citation type="submission" date="2021-10" db="EMBL/GenBank/DDBJ databases">
        <title>Phylogenomics reveals ancestral predisposition of the termite-cultivated fungus Termitomyces towards a domesticated lifestyle.</title>
        <authorList>
            <person name="Auxier B."/>
            <person name="Grum-Grzhimaylo A."/>
            <person name="Cardenas M.E."/>
            <person name="Lodge J.D."/>
            <person name="Laessoe T."/>
            <person name="Pedersen O."/>
            <person name="Smith M.E."/>
            <person name="Kuyper T.W."/>
            <person name="Franco-Molano E.A."/>
            <person name="Baroni T.J."/>
            <person name="Aanen D.K."/>
        </authorList>
    </citation>
    <scope>NUCLEOTIDE SEQUENCE</scope>
    <source>
        <strain evidence="2">D49</strain>
    </source>
</reference>
<keyword evidence="3" id="KW-1185">Reference proteome</keyword>
<dbReference type="EMBL" id="JABCKI010006742">
    <property type="protein sequence ID" value="KAG5634002.1"/>
    <property type="molecule type" value="Genomic_DNA"/>
</dbReference>
<feature type="non-terminal residue" evidence="2">
    <location>
        <position position="276"/>
    </location>
</feature>
<evidence type="ECO:0000313" key="2">
    <source>
        <dbReference type="EMBL" id="KAG5634002.1"/>
    </source>
</evidence>
<proteinExistence type="predicted"/>
<sequence length="276" mass="31506">MSNNPFSPLYVPTSLPRSYGSPRSYHRTPSPPTSYYSPIYSPRPQHPSPHAYNRLSPLSGMQIRMMEEAEDSYIEEYASEEEQQQQRAGPSLYVSPGVSRYASPVPGTPARPVFAHSSSAFRLPPPARVRMAEREAEKEQFKGATDPGTFDGTRTKFAEWRTRAKAWIRVQDNWSKSKFAIAVWTRLQGGRAGQFGMARLQQCMDKEDEDPLSDPWPTTKALFEELTLRFQVISERDYARHKIENFKQGTMRVDNFMVEFEALVAKSGIKDQEQTV</sequence>
<protein>
    <recommendedName>
        <fullName evidence="4">Retrotransposon gag domain-containing protein</fullName>
    </recommendedName>
</protein>
<evidence type="ECO:0000256" key="1">
    <source>
        <dbReference type="SAM" id="MobiDB-lite"/>
    </source>
</evidence>
<gene>
    <name evidence="2" type="ORF">H0H81_003960</name>
</gene>
<evidence type="ECO:0000313" key="3">
    <source>
        <dbReference type="Proteomes" id="UP000717328"/>
    </source>
</evidence>
<dbReference type="OrthoDB" id="2686736at2759"/>
<feature type="region of interest" description="Disordered" evidence="1">
    <location>
        <begin position="1"/>
        <end position="51"/>
    </location>
</feature>
<comment type="caution">
    <text evidence="2">The sequence shown here is derived from an EMBL/GenBank/DDBJ whole genome shotgun (WGS) entry which is preliminary data.</text>
</comment>
<accession>A0A9P7FSE1</accession>
<organism evidence="2 3">
    <name type="scientific">Sphagnurus paluster</name>
    <dbReference type="NCBI Taxonomy" id="117069"/>
    <lineage>
        <taxon>Eukaryota</taxon>
        <taxon>Fungi</taxon>
        <taxon>Dikarya</taxon>
        <taxon>Basidiomycota</taxon>
        <taxon>Agaricomycotina</taxon>
        <taxon>Agaricomycetes</taxon>
        <taxon>Agaricomycetidae</taxon>
        <taxon>Agaricales</taxon>
        <taxon>Tricholomatineae</taxon>
        <taxon>Lyophyllaceae</taxon>
        <taxon>Sphagnurus</taxon>
    </lineage>
</organism>
<reference evidence="2" key="1">
    <citation type="submission" date="2021-02" db="EMBL/GenBank/DDBJ databases">
        <authorList>
            <person name="Nieuwenhuis M."/>
            <person name="Van De Peppel L.J.J."/>
        </authorList>
    </citation>
    <scope>NUCLEOTIDE SEQUENCE</scope>
    <source>
        <strain evidence="2">D49</strain>
    </source>
</reference>
<dbReference type="AlphaFoldDB" id="A0A9P7FSE1"/>
<name>A0A9P7FSE1_9AGAR</name>
<evidence type="ECO:0008006" key="4">
    <source>
        <dbReference type="Google" id="ProtNLM"/>
    </source>
</evidence>
<dbReference type="Proteomes" id="UP000717328">
    <property type="component" value="Unassembled WGS sequence"/>
</dbReference>
<feature type="compositionally biased region" description="Low complexity" evidence="1">
    <location>
        <begin position="33"/>
        <end position="43"/>
    </location>
</feature>